<dbReference type="Proteomes" id="UP001064048">
    <property type="component" value="Chromosome 16"/>
</dbReference>
<evidence type="ECO:0000313" key="1">
    <source>
        <dbReference type="EMBL" id="KAI8421596.1"/>
    </source>
</evidence>
<dbReference type="EMBL" id="CM046116">
    <property type="protein sequence ID" value="KAI8421596.1"/>
    <property type="molecule type" value="Genomic_DNA"/>
</dbReference>
<protein>
    <submittedName>
        <fullName evidence="1">Uncharacterized protein</fullName>
    </submittedName>
</protein>
<proteinExistence type="predicted"/>
<keyword evidence="2" id="KW-1185">Reference proteome</keyword>
<reference evidence="1 2" key="1">
    <citation type="journal article" date="2022" name="Genome Biol. Evol.">
        <title>The Spruce Budworm Genome: Reconstructing the Evolutionary History of Antifreeze Proteins.</title>
        <authorList>
            <person name="Beliveau C."/>
            <person name="Gagne P."/>
            <person name="Picq S."/>
            <person name="Vernygora O."/>
            <person name="Keeling C.I."/>
            <person name="Pinkney K."/>
            <person name="Doucet D."/>
            <person name="Wen F."/>
            <person name="Johnston J.S."/>
            <person name="Maaroufi H."/>
            <person name="Boyle B."/>
            <person name="Laroche J."/>
            <person name="Dewar K."/>
            <person name="Juretic N."/>
            <person name="Blackburn G."/>
            <person name="Nisole A."/>
            <person name="Brunet B."/>
            <person name="Brandao M."/>
            <person name="Lumley L."/>
            <person name="Duan J."/>
            <person name="Quan G."/>
            <person name="Lucarotti C.J."/>
            <person name="Roe A.D."/>
            <person name="Sperling F.A.H."/>
            <person name="Levesque R.C."/>
            <person name="Cusson M."/>
        </authorList>
    </citation>
    <scope>NUCLEOTIDE SEQUENCE [LARGE SCALE GENOMIC DNA]</scope>
    <source>
        <strain evidence="1">Glfc:IPQL:Cfum</strain>
    </source>
</reference>
<comment type="caution">
    <text evidence="1">The sequence shown here is derived from an EMBL/GenBank/DDBJ whole genome shotgun (WGS) entry which is preliminary data.</text>
</comment>
<organism evidence="1 2">
    <name type="scientific">Choristoneura fumiferana</name>
    <name type="common">Spruce budworm moth</name>
    <name type="synonym">Archips fumiferana</name>
    <dbReference type="NCBI Taxonomy" id="7141"/>
    <lineage>
        <taxon>Eukaryota</taxon>
        <taxon>Metazoa</taxon>
        <taxon>Ecdysozoa</taxon>
        <taxon>Arthropoda</taxon>
        <taxon>Hexapoda</taxon>
        <taxon>Insecta</taxon>
        <taxon>Pterygota</taxon>
        <taxon>Neoptera</taxon>
        <taxon>Endopterygota</taxon>
        <taxon>Lepidoptera</taxon>
        <taxon>Glossata</taxon>
        <taxon>Ditrysia</taxon>
        <taxon>Tortricoidea</taxon>
        <taxon>Tortricidae</taxon>
        <taxon>Tortricinae</taxon>
        <taxon>Choristoneura</taxon>
    </lineage>
</organism>
<sequence length="104" mass="11099">MTDGADDYCVALNVVGLHIALVIHKGFDKVTWPTKLKEETESDQEASDTDSKNSACVSECSCGDEAKYGFRVVTIVGSLVSSAAFALSYFATSVEYLYLVSASA</sequence>
<evidence type="ECO:0000313" key="2">
    <source>
        <dbReference type="Proteomes" id="UP001064048"/>
    </source>
</evidence>
<name>A0ACC0JBS6_CHOFU</name>
<accession>A0ACC0JBS6</accession>
<gene>
    <name evidence="1" type="ORF">MSG28_009610</name>
</gene>